<evidence type="ECO:0000256" key="8">
    <source>
        <dbReference type="PROSITE-ProRule" id="PRU00460"/>
    </source>
</evidence>
<dbReference type="FunFam" id="2.10.25.10:FF:000224">
    <property type="entry name" value="Usherin"/>
    <property type="match status" value="1"/>
</dbReference>
<feature type="coiled-coil region" evidence="9">
    <location>
        <begin position="1437"/>
        <end position="1464"/>
    </location>
</feature>
<feature type="domain" description="Laminin N-terminal" evidence="13">
    <location>
        <begin position="28"/>
        <end position="266"/>
    </location>
</feature>
<dbReference type="GO" id="GO:0007411">
    <property type="term" value="P:axon guidance"/>
    <property type="evidence" value="ECO:0000318"/>
    <property type="project" value="GO_Central"/>
</dbReference>
<feature type="disulfide bond" evidence="8">
    <location>
        <begin position="922"/>
        <end position="934"/>
    </location>
</feature>
<evidence type="ECO:0000256" key="10">
    <source>
        <dbReference type="SAM" id="SignalP"/>
    </source>
</evidence>
<feature type="domain" description="Laminin EGF-like" evidence="11">
    <location>
        <begin position="922"/>
        <end position="969"/>
    </location>
</feature>
<dbReference type="PANTHER" id="PTHR10574">
    <property type="entry name" value="NETRIN/LAMININ-RELATED"/>
    <property type="match status" value="1"/>
</dbReference>
<accession>A0A7M7PMR3</accession>
<dbReference type="PANTHER" id="PTHR10574:SF435">
    <property type="entry name" value="LAMININ SUBUNIT GAMMA-1"/>
    <property type="match status" value="1"/>
</dbReference>
<feature type="coiled-coil region" evidence="9">
    <location>
        <begin position="1027"/>
        <end position="1080"/>
    </location>
</feature>
<feature type="disulfide bond" evidence="8">
    <location>
        <begin position="873"/>
        <end position="885"/>
    </location>
</feature>
<dbReference type="KEGG" id="spu:587252"/>
<evidence type="ECO:0000259" key="13">
    <source>
        <dbReference type="PROSITE" id="PS51117"/>
    </source>
</evidence>
<dbReference type="GO" id="GO:0009887">
    <property type="term" value="P:animal organ morphogenesis"/>
    <property type="evidence" value="ECO:0000318"/>
    <property type="project" value="GO_Central"/>
</dbReference>
<dbReference type="GO" id="GO:0005576">
    <property type="term" value="C:extracellular region"/>
    <property type="evidence" value="ECO:0007669"/>
    <property type="project" value="UniProtKB-SubCell"/>
</dbReference>
<feature type="disulfide bond" evidence="8">
    <location>
        <begin position="382"/>
        <end position="394"/>
    </location>
</feature>
<dbReference type="Pfam" id="PF00055">
    <property type="entry name" value="Laminin_N"/>
    <property type="match status" value="1"/>
</dbReference>
<dbReference type="OrthoDB" id="430826at2759"/>
<dbReference type="SMART" id="SM00180">
    <property type="entry name" value="EGF_Lam"/>
    <property type="match status" value="10"/>
</dbReference>
<keyword evidence="6" id="KW-0325">Glycoprotein</keyword>
<keyword evidence="2" id="KW-0964">Secreted</keyword>
<feature type="disulfide bond" evidence="8">
    <location>
        <begin position="990"/>
        <end position="999"/>
    </location>
</feature>
<feature type="disulfide bond" evidence="8">
    <location>
        <begin position="402"/>
        <end position="411"/>
    </location>
</feature>
<feature type="disulfide bond" evidence="8">
    <location>
        <begin position="894"/>
        <end position="903"/>
    </location>
</feature>
<evidence type="ECO:0000256" key="1">
    <source>
        <dbReference type="ARBA" id="ARBA00004613"/>
    </source>
</evidence>
<evidence type="ECO:0000256" key="9">
    <source>
        <dbReference type="SAM" id="Coils"/>
    </source>
</evidence>
<feature type="disulfide bond" evidence="8">
    <location>
        <begin position="943"/>
        <end position="952"/>
    </location>
</feature>
<name>A0A7M7PMR3_STRPU</name>
<evidence type="ECO:0000256" key="6">
    <source>
        <dbReference type="ARBA" id="ARBA00023180"/>
    </source>
</evidence>
<comment type="subcellular location">
    <subcellularLocation>
        <location evidence="1">Secreted</location>
    </subcellularLocation>
</comment>
<feature type="domain" description="Laminin EGF-like" evidence="11">
    <location>
        <begin position="873"/>
        <end position="921"/>
    </location>
</feature>
<dbReference type="Pfam" id="PF00052">
    <property type="entry name" value="Laminin_B"/>
    <property type="match status" value="1"/>
</dbReference>
<feature type="disulfide bond" evidence="8">
    <location>
        <begin position="732"/>
        <end position="741"/>
    </location>
</feature>
<feature type="signal peptide" evidence="10">
    <location>
        <begin position="1"/>
        <end position="15"/>
    </location>
</feature>
<dbReference type="SMART" id="SM00181">
    <property type="entry name" value="EGF"/>
    <property type="match status" value="7"/>
</dbReference>
<dbReference type="CTD" id="3915"/>
<feature type="disulfide bond" evidence="8">
    <location>
        <begin position="970"/>
        <end position="982"/>
    </location>
</feature>
<dbReference type="SUPFAM" id="SSF57196">
    <property type="entry name" value="EGF/Laminin"/>
    <property type="match status" value="8"/>
</dbReference>
<dbReference type="CDD" id="cd00055">
    <property type="entry name" value="EGF_Lam"/>
    <property type="match status" value="9"/>
</dbReference>
<evidence type="ECO:0000256" key="7">
    <source>
        <dbReference type="ARBA" id="ARBA00023292"/>
    </source>
</evidence>
<evidence type="ECO:0000313" key="15">
    <source>
        <dbReference type="Proteomes" id="UP000007110"/>
    </source>
</evidence>
<dbReference type="Proteomes" id="UP000007110">
    <property type="component" value="Unassembled WGS sequence"/>
</dbReference>
<proteinExistence type="predicted"/>
<organism evidence="14 15">
    <name type="scientific">Strongylocentrotus purpuratus</name>
    <name type="common">Purple sea urchin</name>
    <dbReference type="NCBI Taxonomy" id="7668"/>
    <lineage>
        <taxon>Eukaryota</taxon>
        <taxon>Metazoa</taxon>
        <taxon>Echinodermata</taxon>
        <taxon>Eleutherozoa</taxon>
        <taxon>Echinozoa</taxon>
        <taxon>Echinoidea</taxon>
        <taxon>Euechinoidea</taxon>
        <taxon>Echinacea</taxon>
        <taxon>Camarodonta</taxon>
        <taxon>Echinidea</taxon>
        <taxon>Strongylocentrotidae</taxon>
        <taxon>Strongylocentrotus</taxon>
    </lineage>
</organism>
<evidence type="ECO:0000256" key="2">
    <source>
        <dbReference type="ARBA" id="ARBA00022525"/>
    </source>
</evidence>
<dbReference type="SMART" id="SM00136">
    <property type="entry name" value="LamNT"/>
    <property type="match status" value="1"/>
</dbReference>
<evidence type="ECO:0000313" key="14">
    <source>
        <dbReference type="EnsemblMetazoa" id="XP_030853763"/>
    </source>
</evidence>
<dbReference type="PRINTS" id="PR00011">
    <property type="entry name" value="EGFLAMININ"/>
</dbReference>
<evidence type="ECO:0008006" key="16">
    <source>
        <dbReference type="Google" id="ProtNLM"/>
    </source>
</evidence>
<dbReference type="FunFam" id="2.10.25.10:FF:000067">
    <property type="entry name" value="Laminin subunit gamma 1"/>
    <property type="match status" value="2"/>
</dbReference>
<dbReference type="OMA" id="GAQKTCT"/>
<evidence type="ECO:0000256" key="3">
    <source>
        <dbReference type="ARBA" id="ARBA00022729"/>
    </source>
</evidence>
<dbReference type="FunFam" id="2.10.25.10:FF:000051">
    <property type="entry name" value="Laminin subunit alpha 4"/>
    <property type="match status" value="1"/>
</dbReference>
<dbReference type="PROSITE" id="PS51117">
    <property type="entry name" value="LAMININ_NTER"/>
    <property type="match status" value="1"/>
</dbReference>
<feature type="disulfide bond" evidence="8">
    <location>
        <begin position="924"/>
        <end position="941"/>
    </location>
</feature>
<dbReference type="PROSITE" id="PS01248">
    <property type="entry name" value="EGF_LAM_1"/>
    <property type="match status" value="5"/>
</dbReference>
<keyword evidence="4" id="KW-0677">Repeat</keyword>
<dbReference type="FunFam" id="2.10.25.10:FF:000388">
    <property type="entry name" value="Laminin subunit alpha"/>
    <property type="match status" value="1"/>
</dbReference>
<evidence type="ECO:0000259" key="12">
    <source>
        <dbReference type="PROSITE" id="PS51115"/>
    </source>
</evidence>
<keyword evidence="15" id="KW-1185">Reference proteome</keyword>
<dbReference type="GO" id="GO:0009888">
    <property type="term" value="P:tissue development"/>
    <property type="evidence" value="ECO:0000318"/>
    <property type="project" value="GO_Central"/>
</dbReference>
<dbReference type="InterPro" id="IPR000034">
    <property type="entry name" value="Laminin_IV"/>
</dbReference>
<feature type="chain" id="PRO_5029700181" description="Laminin subunit gamma-1" evidence="10">
    <location>
        <begin position="16"/>
        <end position="1602"/>
    </location>
</feature>
<evidence type="ECO:0000256" key="4">
    <source>
        <dbReference type="ARBA" id="ARBA00022737"/>
    </source>
</evidence>
<dbReference type="Gene3D" id="2.60.120.260">
    <property type="entry name" value="Galactose-binding domain-like"/>
    <property type="match status" value="1"/>
</dbReference>
<feature type="domain" description="Laminin EGF-like" evidence="11">
    <location>
        <begin position="382"/>
        <end position="428"/>
    </location>
</feature>
<dbReference type="EnsemblMetazoa" id="XM_030997903">
    <property type="protein sequence ID" value="XP_030853763"/>
    <property type="gene ID" value="LOC587252"/>
</dbReference>
<feature type="domain" description="Laminin EGF-like" evidence="11">
    <location>
        <begin position="714"/>
        <end position="762"/>
    </location>
</feature>
<reference evidence="14" key="2">
    <citation type="submission" date="2021-01" db="UniProtKB">
        <authorList>
            <consortium name="EnsemblMetazoa"/>
        </authorList>
    </citation>
    <scope>IDENTIFICATION</scope>
</reference>
<keyword evidence="3 10" id="KW-0732">Signal</keyword>
<dbReference type="FunFam" id="2.10.25.10:FF:000094">
    <property type="entry name" value="Laminin subunit alpha-2"/>
    <property type="match status" value="1"/>
</dbReference>
<reference evidence="15" key="1">
    <citation type="submission" date="2015-02" db="EMBL/GenBank/DDBJ databases">
        <title>Genome sequencing for Strongylocentrotus purpuratus.</title>
        <authorList>
            <person name="Murali S."/>
            <person name="Liu Y."/>
            <person name="Vee V."/>
            <person name="English A."/>
            <person name="Wang M."/>
            <person name="Skinner E."/>
            <person name="Han Y."/>
            <person name="Muzny D.M."/>
            <person name="Worley K.C."/>
            <person name="Gibbs R.A."/>
        </authorList>
    </citation>
    <scope>NUCLEOTIDE SEQUENCE</scope>
</reference>
<dbReference type="InterPro" id="IPR000742">
    <property type="entry name" value="EGF"/>
</dbReference>
<dbReference type="FunFam" id="2.60.120.260:FF:000018">
    <property type="entry name" value="Laminin subunit gamma 1"/>
    <property type="match status" value="1"/>
</dbReference>
<dbReference type="FunFam" id="2.10.25.10:FF:000769">
    <property type="entry name" value="Laminin subunit gamma-1"/>
    <property type="match status" value="1"/>
</dbReference>
<keyword evidence="9" id="KW-0175">Coiled coil</keyword>
<feature type="domain" description="Laminin EGF-like" evidence="11">
    <location>
        <begin position="429"/>
        <end position="481"/>
    </location>
</feature>
<feature type="domain" description="Laminin EGF-like" evidence="11">
    <location>
        <begin position="970"/>
        <end position="1015"/>
    </location>
</feature>
<keyword evidence="7 8" id="KW-0424">Laminin EGF-like domain</keyword>
<comment type="caution">
    <text evidence="8">Lacks conserved residue(s) required for the propagation of feature annotation.</text>
</comment>
<feature type="disulfide bond" evidence="8">
    <location>
        <begin position="452"/>
        <end position="461"/>
    </location>
</feature>
<dbReference type="Gene3D" id="2.10.25.10">
    <property type="entry name" value="Laminin"/>
    <property type="match status" value="9"/>
</dbReference>
<dbReference type="PROSITE" id="PS51115">
    <property type="entry name" value="LAMININ_IVA"/>
    <property type="match status" value="1"/>
</dbReference>
<sequence>MKFLLVLGMVALCRANQNSIPCYDDLSRPQRCVPEFENAAFNLSVEATNTCGEYRDTRYCRQTGVQGGARGRGQCYNCQSGSHPARYLTDFHSEERMTRWQSETMYEDIQYPNSVNLTIHLGKSFEITYIRLKFYSPRPESFAIYKRTCQDCPWIPYQYYSGSCRGTYNLPDSEYVSYDDETLALCTSEFSDISPLTGGNIAFSTLENRPSARSFDNSAVLQDWVTATDILVMLTRLNTFGDEVFRVPNVLRSYFFAITDFSIGGRCKCNGHASHCVEAPNDPYNRLVCQCEHNTAGPDCGECLPLYNDRKWTRATAGNANECMRCNCNFHADRCFFDEELYNRTGSGGHCMECRDETSGVSCERCRDNYFRTSPDARCQPCNCDQTGSLNQQCDSSGRCQCKVGVGGDKCNQCLPNFYDFGEGGCRSCECVRAGSVDNNPDCNQGTGLCNCKLHVEGRDCETCKPGFFNLQEADEFGCLPCFCHGHSSSCSSAPGYDIAYIESNFNSGVDGWKAESRNGDQELLVYNAIRQDIGIATVDNQPMYFIAPDEYLGSKLFSYGQELSFKLRLGSDDVSLSVEDLVLEGGGRQISAPLVAQGNPRPGVYPQKFTFKLRAEDDMGWVQRPSAFEFQSLLSNLTAIKIRATYSDRGQGLLDDVRLVSGRRSVGPQSTRATFVELCSCPTGYVGQFCESCAAGYRRDPYGNGPFTRCIPCECNGHADYCDVDTGECICNHNTMGTSCELCQDGFYGNALEGTAYDCTRCPCPGGTNCFVDNLGDVVCTECPSGYVGNRCDYCADGYYGDPTGIQGQRTACGQCYCNYNIDPNSVGNCDRFTGECLKCVFDTGGFYCENCLPGFYGNALGSPKGEQCQACNCYVSGSTSNECDQSNGQCSCMPFVTGRDCSECEAGYWNIDSGRGCEPCYCESTGSTSDQCDIRSGQCPCKPGVDGLRCDQCQYDHYDYSVEGCTPCECNPQGSLYANCTDDGVCDCQPGVIGDKCDSCEENFYNIALGCIPCPECYNLVRDNVNVHRDNLDALRDKINQISSNPTVINDTDFEMRLRELEGLLNQTIDDAQRVTAEDRTLADNLNAIKDDLGDLRLALARIRAKIDQADGVTEAAKQDVAEAMAIINRLKRMLPSAQEYLDNEGWALLEKLRGLTANMSAQDRLMQEIAREAKQLADNHTEMALMVEETSARALEIAYLALDAARDSGDGGDLEAMVEGVERKYVDAQELFNQASQAADECFERAQRAAEEALRLLTKANMPLSPIDVNSLLDAANDISFRARQLMDEANALRRENADLLAQVAEDARTAADLLDQAVAAENLIDLLLAKADNARSIALEAKRKGDETLQEAKDILRVLQGFNEEIEESKQAADDAKLRIPDIEAMINQANITAHNASDAIAAAEGDAMKARDYARMAEGNATLASEAARGVRTDAEATMLEAQEQNDRADDLAADAMETMMRLNAIEGQAEDDGDMADRAQEKANAAKQVTGAALQAAEEALAQLQMIKGELDSAGSIDLERLQDLEDELLNVNATITYDLRLDDTMDELRAYAMQQAGWISAYQFDLSEIRAEVANVEEIRDALPEFCPNESILEP</sequence>
<dbReference type="Pfam" id="PF00053">
    <property type="entry name" value="EGF_laminin"/>
    <property type="match status" value="11"/>
</dbReference>
<dbReference type="InterPro" id="IPR002049">
    <property type="entry name" value="LE_dom"/>
</dbReference>
<keyword evidence="5 8" id="KW-1015">Disulfide bond</keyword>
<dbReference type="InterPro" id="IPR050440">
    <property type="entry name" value="Laminin/Netrin_ECM"/>
</dbReference>
<dbReference type="FunCoup" id="A0A7M7PMR3">
    <property type="interactions" value="842"/>
</dbReference>
<feature type="disulfide bond" evidence="8">
    <location>
        <begin position="875"/>
        <end position="892"/>
    </location>
</feature>
<protein>
    <recommendedName>
        <fullName evidence="16">Laminin subunit gamma-1</fullName>
    </recommendedName>
</protein>
<dbReference type="RefSeq" id="XP_030853763.1">
    <property type="nucleotide sequence ID" value="XM_030997903.1"/>
</dbReference>
<evidence type="ECO:0000256" key="5">
    <source>
        <dbReference type="ARBA" id="ARBA00023157"/>
    </source>
</evidence>
<dbReference type="PROSITE" id="PS50027">
    <property type="entry name" value="EGF_LAM_2"/>
    <property type="match status" value="6"/>
</dbReference>
<dbReference type="InParanoid" id="A0A7M7PMR3"/>
<dbReference type="FunFam" id="2.10.25.10:FF:000758">
    <property type="entry name" value="Laminin subunit gamma 1"/>
    <property type="match status" value="1"/>
</dbReference>
<dbReference type="GO" id="GO:0005604">
    <property type="term" value="C:basement membrane"/>
    <property type="evidence" value="ECO:0000318"/>
    <property type="project" value="GO_Central"/>
</dbReference>
<feature type="domain" description="Laminin IV type A" evidence="12">
    <location>
        <begin position="508"/>
        <end position="679"/>
    </location>
</feature>
<dbReference type="GeneID" id="587252"/>
<evidence type="ECO:0000259" key="11">
    <source>
        <dbReference type="PROSITE" id="PS50027"/>
    </source>
</evidence>
<dbReference type="InterPro" id="IPR008211">
    <property type="entry name" value="Laminin_N"/>
</dbReference>
<dbReference type="FunFam" id="2.10.25.10:FF:000166">
    <property type="entry name" value="laminin subunit gamma-1"/>
    <property type="match status" value="1"/>
</dbReference>
<dbReference type="SMART" id="SM00281">
    <property type="entry name" value="LamB"/>
    <property type="match status" value="1"/>
</dbReference>